<dbReference type="AlphaFoldDB" id="A0A098S144"/>
<name>A0A098S144_9BACT</name>
<proteinExistence type="predicted"/>
<organism evidence="2 3">
    <name type="scientific">Phaeodactylibacter xiamenensis</name>
    <dbReference type="NCBI Taxonomy" id="1524460"/>
    <lineage>
        <taxon>Bacteria</taxon>
        <taxon>Pseudomonadati</taxon>
        <taxon>Bacteroidota</taxon>
        <taxon>Saprospiria</taxon>
        <taxon>Saprospirales</taxon>
        <taxon>Haliscomenobacteraceae</taxon>
        <taxon>Phaeodactylibacter</taxon>
    </lineage>
</organism>
<keyword evidence="3" id="KW-1185">Reference proteome</keyword>
<dbReference type="EMBL" id="JPOS01000083">
    <property type="protein sequence ID" value="KGE85810.1"/>
    <property type="molecule type" value="Genomic_DNA"/>
</dbReference>
<feature type="chain" id="PRO_5001939722" evidence="1">
    <location>
        <begin position="21"/>
        <end position="117"/>
    </location>
</feature>
<keyword evidence="1" id="KW-0732">Signal</keyword>
<dbReference type="Proteomes" id="UP000029736">
    <property type="component" value="Unassembled WGS sequence"/>
</dbReference>
<evidence type="ECO:0000313" key="3">
    <source>
        <dbReference type="Proteomes" id="UP000029736"/>
    </source>
</evidence>
<dbReference type="STRING" id="1524460.IX84_24560"/>
<evidence type="ECO:0000256" key="1">
    <source>
        <dbReference type="SAM" id="SignalP"/>
    </source>
</evidence>
<reference evidence="2 3" key="1">
    <citation type="journal article" date="2014" name="Int. J. Syst. Evol. Microbiol.">
        <title>Phaeodactylibacter xiamenensis gen. nov., sp. nov., a member of the family Saprospiraceae isolated from the marine alga Phaeodactylum tricornutum.</title>
        <authorList>
            <person name="Chen Z.Jr."/>
            <person name="Lei X."/>
            <person name="Lai Q."/>
            <person name="Li Y."/>
            <person name="Zhang B."/>
            <person name="Zhang J."/>
            <person name="Zhang H."/>
            <person name="Yang L."/>
            <person name="Zheng W."/>
            <person name="Tian Y."/>
            <person name="Yu Z."/>
            <person name="Xu H.Jr."/>
            <person name="Zheng T."/>
        </authorList>
    </citation>
    <scope>NUCLEOTIDE SEQUENCE [LARGE SCALE GENOMIC DNA]</scope>
    <source>
        <strain evidence="2 3">KD52</strain>
    </source>
</reference>
<evidence type="ECO:0000313" key="2">
    <source>
        <dbReference type="EMBL" id="KGE85810.1"/>
    </source>
</evidence>
<feature type="signal peptide" evidence="1">
    <location>
        <begin position="1"/>
        <end position="20"/>
    </location>
</feature>
<accession>A0A098S144</accession>
<gene>
    <name evidence="2" type="ORF">IX84_24560</name>
</gene>
<protein>
    <submittedName>
        <fullName evidence="2">Uncharacterized protein</fullName>
    </submittedName>
</protein>
<sequence length="117" mass="12631">MNLFHFCFLVLLSLSQSLGADTKPVATVAGIQIAASADDEYAATASASDWLAVVPFFSESVEEKDEETHTGDVADCAIFSLSKREPSSAFTNLLLSESTLAFSLSTPLFILFQVFRN</sequence>
<dbReference type="RefSeq" id="WP_044226595.1">
    <property type="nucleotide sequence ID" value="NZ_CAKZLC010000565.1"/>
</dbReference>
<comment type="caution">
    <text evidence="2">The sequence shown here is derived from an EMBL/GenBank/DDBJ whole genome shotgun (WGS) entry which is preliminary data.</text>
</comment>